<dbReference type="AlphaFoldDB" id="A0A444YC78"/>
<protein>
    <submittedName>
        <fullName evidence="3">Uncharacterized protein</fullName>
    </submittedName>
</protein>
<dbReference type="Proteomes" id="UP000289738">
    <property type="component" value="Chromosome B07"/>
</dbReference>
<evidence type="ECO:0000313" key="4">
    <source>
        <dbReference type="Proteomes" id="UP000289738"/>
    </source>
</evidence>
<organism evidence="3 4">
    <name type="scientific">Arachis hypogaea</name>
    <name type="common">Peanut</name>
    <dbReference type="NCBI Taxonomy" id="3818"/>
    <lineage>
        <taxon>Eukaryota</taxon>
        <taxon>Viridiplantae</taxon>
        <taxon>Streptophyta</taxon>
        <taxon>Embryophyta</taxon>
        <taxon>Tracheophyta</taxon>
        <taxon>Spermatophyta</taxon>
        <taxon>Magnoliopsida</taxon>
        <taxon>eudicotyledons</taxon>
        <taxon>Gunneridae</taxon>
        <taxon>Pentapetalae</taxon>
        <taxon>rosids</taxon>
        <taxon>fabids</taxon>
        <taxon>Fabales</taxon>
        <taxon>Fabaceae</taxon>
        <taxon>Papilionoideae</taxon>
        <taxon>50 kb inversion clade</taxon>
        <taxon>dalbergioids sensu lato</taxon>
        <taxon>Dalbergieae</taxon>
        <taxon>Pterocarpus clade</taxon>
        <taxon>Arachis</taxon>
    </lineage>
</organism>
<keyword evidence="2" id="KW-0812">Transmembrane</keyword>
<comment type="caution">
    <text evidence="3">The sequence shown here is derived from an EMBL/GenBank/DDBJ whole genome shotgun (WGS) entry which is preliminary data.</text>
</comment>
<dbReference type="EMBL" id="SDMP01000017">
    <property type="protein sequence ID" value="RYQ99522.1"/>
    <property type="molecule type" value="Genomic_DNA"/>
</dbReference>
<evidence type="ECO:0000256" key="2">
    <source>
        <dbReference type="SAM" id="Phobius"/>
    </source>
</evidence>
<reference evidence="3 4" key="1">
    <citation type="submission" date="2019-01" db="EMBL/GenBank/DDBJ databases">
        <title>Sequencing of cultivated peanut Arachis hypogaea provides insights into genome evolution and oil improvement.</title>
        <authorList>
            <person name="Chen X."/>
        </authorList>
    </citation>
    <scope>NUCLEOTIDE SEQUENCE [LARGE SCALE GENOMIC DNA]</scope>
    <source>
        <strain evidence="4">cv. Fuhuasheng</strain>
        <tissue evidence="3">Leaves</tissue>
    </source>
</reference>
<keyword evidence="2" id="KW-1133">Transmembrane helix</keyword>
<keyword evidence="2" id="KW-0472">Membrane</keyword>
<feature type="compositionally biased region" description="Polar residues" evidence="1">
    <location>
        <begin position="215"/>
        <end position="224"/>
    </location>
</feature>
<gene>
    <name evidence="3" type="ORF">Ahy_B07g087461</name>
</gene>
<feature type="region of interest" description="Disordered" evidence="1">
    <location>
        <begin position="209"/>
        <end position="229"/>
    </location>
</feature>
<keyword evidence="4" id="KW-1185">Reference proteome</keyword>
<accession>A0A444YC78</accession>
<evidence type="ECO:0000313" key="3">
    <source>
        <dbReference type="EMBL" id="RYQ99522.1"/>
    </source>
</evidence>
<proteinExistence type="predicted"/>
<name>A0A444YC78_ARAHY</name>
<sequence length="242" mass="26146">MLPLICFEDDPHQPSSPPAAATLVFTVSVLVVKPASVIVVIGSDRGCRRCPRPRSSSPLCHANFSISKILASELGFCSELDCCSYAFEFSLEVKFGLFCPRPPQSSLLRHNPSSFNLLHHPPDSSSRGGPIPFPSTLLNSLSALSSPAPFVIVALPLRRPPRSSSLCVVLHAAVSRVVLRASQRTPAGSHFRVFVLSFLHSATSSTSSRMEPLTQFDNSTSDNIGETGRPKNQIKSIQLQLV</sequence>
<evidence type="ECO:0000256" key="1">
    <source>
        <dbReference type="SAM" id="MobiDB-lite"/>
    </source>
</evidence>
<feature type="transmembrane region" description="Helical" evidence="2">
    <location>
        <begin position="20"/>
        <end position="42"/>
    </location>
</feature>